<dbReference type="GO" id="GO:0005634">
    <property type="term" value="C:nucleus"/>
    <property type="evidence" value="ECO:0007669"/>
    <property type="project" value="TreeGrafter"/>
</dbReference>
<dbReference type="EC" id="2.3.2.27" evidence="2"/>
<dbReference type="InterPro" id="IPR036361">
    <property type="entry name" value="SAP_dom_sf"/>
</dbReference>
<feature type="domain" description="RING-type" evidence="9">
    <location>
        <begin position="105"/>
        <end position="146"/>
    </location>
</feature>
<dbReference type="Pfam" id="PF13639">
    <property type="entry name" value="zf-RING_2"/>
    <property type="match status" value="1"/>
</dbReference>
<dbReference type="GO" id="GO:0016567">
    <property type="term" value="P:protein ubiquitination"/>
    <property type="evidence" value="ECO:0007669"/>
    <property type="project" value="UniProtKB-ARBA"/>
</dbReference>
<dbReference type="Pfam" id="PF22968">
    <property type="entry name" value="RNF34L-like_3rd"/>
    <property type="match status" value="1"/>
</dbReference>
<evidence type="ECO:0000256" key="8">
    <source>
        <dbReference type="PROSITE-ProRule" id="PRU00175"/>
    </source>
</evidence>
<sequence>MYNFFGMDGQGPNVNAQDIDMNANFMQFLGFPGAQGMPMFMPGPGGLPGGVFPGMPEFAAGMVGVPGGGDDRSDRPPPASAAAMRSLPKIKVTAYDVEKNETNECVICLDELIIGEPATRIHCGHLFHEDCIKGWLKKSNLCPVCRYELPTDNTEYERGRQARMADRKPRMRLMDLTVKTSQELRRLSEHLGVNVQGCLEKSEFVDCIRNSGLVEIIPEDGDTPDARIPPASSNCCGPRAQPRITTAMLSTLSVRELKEQMTRLGVDFQGCLEKKEMIERLMMSGYVSDDDAERRADLFSAESGSETMTM</sequence>
<reference evidence="10" key="1">
    <citation type="submission" date="2021-01" db="EMBL/GenBank/DDBJ databases">
        <authorList>
            <person name="Corre E."/>
            <person name="Pelletier E."/>
            <person name="Niang G."/>
            <person name="Scheremetjew M."/>
            <person name="Finn R."/>
            <person name="Kale V."/>
            <person name="Holt S."/>
            <person name="Cochrane G."/>
            <person name="Meng A."/>
            <person name="Brown T."/>
            <person name="Cohen L."/>
        </authorList>
    </citation>
    <scope>NUCLEOTIDE SEQUENCE</scope>
</reference>
<dbReference type="PANTHER" id="PTHR45931:SF3">
    <property type="entry name" value="RING ZINC FINGER-CONTAINING PROTEIN"/>
    <property type="match status" value="1"/>
</dbReference>
<evidence type="ECO:0000256" key="2">
    <source>
        <dbReference type="ARBA" id="ARBA00012483"/>
    </source>
</evidence>
<dbReference type="SUPFAM" id="SSF68906">
    <property type="entry name" value="SAP domain"/>
    <property type="match status" value="1"/>
</dbReference>
<dbReference type="SMART" id="SM00184">
    <property type="entry name" value="RING"/>
    <property type="match status" value="1"/>
</dbReference>
<organism evidence="10">
    <name type="scientific">Noctiluca scintillans</name>
    <name type="common">Sea sparkle</name>
    <name type="synonym">Red tide dinoflagellate</name>
    <dbReference type="NCBI Taxonomy" id="2966"/>
    <lineage>
        <taxon>Eukaryota</taxon>
        <taxon>Sar</taxon>
        <taxon>Alveolata</taxon>
        <taxon>Dinophyceae</taxon>
        <taxon>Noctilucales</taxon>
        <taxon>Noctilucaceae</taxon>
        <taxon>Noctiluca</taxon>
    </lineage>
</organism>
<dbReference type="GO" id="GO:0061630">
    <property type="term" value="F:ubiquitin protein ligase activity"/>
    <property type="evidence" value="ECO:0007669"/>
    <property type="project" value="UniProtKB-EC"/>
</dbReference>
<evidence type="ECO:0000256" key="3">
    <source>
        <dbReference type="ARBA" id="ARBA00022679"/>
    </source>
</evidence>
<dbReference type="GO" id="GO:0008270">
    <property type="term" value="F:zinc ion binding"/>
    <property type="evidence" value="ECO:0007669"/>
    <property type="project" value="UniProtKB-KW"/>
</dbReference>
<evidence type="ECO:0000256" key="6">
    <source>
        <dbReference type="ARBA" id="ARBA00022786"/>
    </source>
</evidence>
<gene>
    <name evidence="10" type="ORF">NSCI0253_LOCUS43642</name>
</gene>
<dbReference type="InterPro" id="IPR055111">
    <property type="entry name" value="RNF34_RFFL_HeH"/>
</dbReference>
<evidence type="ECO:0000259" key="9">
    <source>
        <dbReference type="PROSITE" id="PS50089"/>
    </source>
</evidence>
<proteinExistence type="predicted"/>
<evidence type="ECO:0000256" key="5">
    <source>
        <dbReference type="ARBA" id="ARBA00022771"/>
    </source>
</evidence>
<evidence type="ECO:0000256" key="7">
    <source>
        <dbReference type="ARBA" id="ARBA00022833"/>
    </source>
</evidence>
<keyword evidence="4" id="KW-0479">Metal-binding</keyword>
<dbReference type="InterPro" id="IPR001841">
    <property type="entry name" value="Znf_RING"/>
</dbReference>
<keyword evidence="6" id="KW-0833">Ubl conjugation pathway</keyword>
<keyword evidence="5 8" id="KW-0863">Zinc-finger</keyword>
<dbReference type="PANTHER" id="PTHR45931">
    <property type="entry name" value="SI:CH211-59O9.10"/>
    <property type="match status" value="1"/>
</dbReference>
<dbReference type="SUPFAM" id="SSF57850">
    <property type="entry name" value="RING/U-box"/>
    <property type="match status" value="1"/>
</dbReference>
<dbReference type="InterPro" id="IPR013083">
    <property type="entry name" value="Znf_RING/FYVE/PHD"/>
</dbReference>
<name>A0A7S1AZA0_NOCSC</name>
<dbReference type="EMBL" id="HBFQ01061547">
    <property type="protein sequence ID" value="CAD8869286.1"/>
    <property type="molecule type" value="Transcribed_RNA"/>
</dbReference>
<evidence type="ECO:0000256" key="1">
    <source>
        <dbReference type="ARBA" id="ARBA00000900"/>
    </source>
</evidence>
<dbReference type="PROSITE" id="PS50089">
    <property type="entry name" value="ZF_RING_2"/>
    <property type="match status" value="1"/>
</dbReference>
<dbReference type="GO" id="GO:0006511">
    <property type="term" value="P:ubiquitin-dependent protein catabolic process"/>
    <property type="evidence" value="ECO:0007669"/>
    <property type="project" value="TreeGrafter"/>
</dbReference>
<keyword evidence="3" id="KW-0808">Transferase</keyword>
<dbReference type="FunFam" id="3.30.40.10:FF:000127">
    <property type="entry name" value="E3 ubiquitin-protein ligase RNF181"/>
    <property type="match status" value="1"/>
</dbReference>
<dbReference type="AlphaFoldDB" id="A0A7S1AZA0"/>
<comment type="catalytic activity">
    <reaction evidence="1">
        <text>S-ubiquitinyl-[E2 ubiquitin-conjugating enzyme]-L-cysteine + [acceptor protein]-L-lysine = [E2 ubiquitin-conjugating enzyme]-L-cysteine + N(6)-ubiquitinyl-[acceptor protein]-L-lysine.</text>
        <dbReference type="EC" id="2.3.2.27"/>
    </reaction>
</comment>
<protein>
    <recommendedName>
        <fullName evidence="2">RING-type E3 ubiquitin transferase</fullName>
        <ecNumber evidence="2">2.3.2.27</ecNumber>
    </recommendedName>
</protein>
<dbReference type="InterPro" id="IPR051834">
    <property type="entry name" value="RING_finger_E3_ligase"/>
</dbReference>
<evidence type="ECO:0000313" key="10">
    <source>
        <dbReference type="EMBL" id="CAD8869286.1"/>
    </source>
</evidence>
<keyword evidence="7" id="KW-0862">Zinc</keyword>
<dbReference type="Gene3D" id="3.30.40.10">
    <property type="entry name" value="Zinc/RING finger domain, C3HC4 (zinc finger)"/>
    <property type="match status" value="1"/>
</dbReference>
<accession>A0A7S1AZA0</accession>
<evidence type="ECO:0000256" key="4">
    <source>
        <dbReference type="ARBA" id="ARBA00022723"/>
    </source>
</evidence>